<keyword evidence="7 14" id="KW-0862">Zinc</keyword>
<reference evidence="18 19" key="1">
    <citation type="journal article" date="2011" name="J. Gen. Appl. Microbiol.">
        <title>Draft genome sequencing of the enigmatic basidiomycete Mixia osmundae.</title>
        <authorList>
            <person name="Nishida H."/>
            <person name="Nagatsuka Y."/>
            <person name="Sugiyama J."/>
        </authorList>
    </citation>
    <scope>NUCLEOTIDE SEQUENCE [LARGE SCALE GENOMIC DNA]</scope>
    <source>
        <strain evidence="19">CBS 9802 / IAM 14324 / JCM 22182 / KY 12970</strain>
    </source>
</reference>
<evidence type="ECO:0000256" key="11">
    <source>
        <dbReference type="ARBA" id="ARBA00044456"/>
    </source>
</evidence>
<comment type="subcellular location">
    <subcellularLocation>
        <location evidence="1 15">Endoplasmic reticulum membrane</location>
        <topology evidence="1 15">Multi-pass membrane protein</topology>
    </subcellularLocation>
</comment>
<sequence>MSSSDGLPYSTIILSISLAAFVFETYVSARQLPHLTCKDVPKTLKPYLAELSKASEAEKDKASQLDKDKDESVTPIHAFWKSQAYSLDKLQFGILTDLFGQLETICLLTGFLQFFFDIGKHEPNNWTGLKGLWNLAGQLGGSYAQGEIGRSLVFAGLLTLISTITSAPFSLIRTFVIEERHSFNKTDLRTWTTDLVKSLVLTAAIGGPLLAGVLAIIRWAGKTFVLYLLVFVAVLQILVIPAYIYVLAPLFNTFTPLSAFTDKPDYVNVGQRLIKLANSIRFPLGKVMVVDGSKRSAHSNAYFIGIPFFPKRVVIFDTLLDQNKPEEVEAVLAHELGHWKLNHTLRMMGSAQVILLVNLSLISLVLFSPSLYAAFGFRPEMTLAQKYLSLSADPSEHLPIIVGLMLSQFLLGPLDTLLQFANNWQSRVMEYEADAFAKNLGYAQQLKVGLIRLMSKNSAVLTYDALYSAFHHSHPTLIERLAALEQIDKKSQ</sequence>
<feature type="transmembrane region" description="Helical" evidence="15">
    <location>
        <begin position="152"/>
        <end position="177"/>
    </location>
</feature>
<protein>
    <recommendedName>
        <fullName evidence="15">CAAX prenyl protease</fullName>
        <ecNumber evidence="15">3.4.24.84</ecNumber>
    </recommendedName>
</protein>
<comment type="catalytic activity">
    <reaction evidence="11 15">
        <text>Hydrolyzes the peptide bond -P2-(S-farnesyl or geranylgeranyl)C-P1'-P2'-P3'-COOH where P1' and P2' are amino acids with aliphatic side chains and P3' is any C-terminal residue.</text>
        <dbReference type="EC" id="3.4.24.84"/>
    </reaction>
</comment>
<evidence type="ECO:0000256" key="12">
    <source>
        <dbReference type="ARBA" id="ARBA00060927"/>
    </source>
</evidence>
<comment type="caution">
    <text evidence="18">The sequence shown here is derived from an EMBL/GenBank/DDBJ whole genome shotgun (WGS) entry which is preliminary data.</text>
</comment>
<evidence type="ECO:0000256" key="6">
    <source>
        <dbReference type="ARBA" id="ARBA00022824"/>
    </source>
</evidence>
<dbReference type="CDD" id="cd07343">
    <property type="entry name" value="M48A_Zmpste24p_like"/>
    <property type="match status" value="1"/>
</dbReference>
<evidence type="ECO:0000256" key="5">
    <source>
        <dbReference type="ARBA" id="ARBA00022801"/>
    </source>
</evidence>
<dbReference type="Proteomes" id="UP000009131">
    <property type="component" value="Unassembled WGS sequence"/>
</dbReference>
<dbReference type="eggNOG" id="KOG2719">
    <property type="taxonomic scope" value="Eukaryota"/>
</dbReference>
<comment type="function">
    <text evidence="15">Proteolytically removes the C-terminal three residues of farnesylated proteins.</text>
</comment>
<evidence type="ECO:0000256" key="1">
    <source>
        <dbReference type="ARBA" id="ARBA00004477"/>
    </source>
</evidence>
<comment type="cofactor">
    <cofactor evidence="14 15">
        <name>Zn(2+)</name>
        <dbReference type="ChEBI" id="CHEBI:29105"/>
    </cofactor>
    <text evidence="14 15">Binds 1 zinc ion per subunit.</text>
</comment>
<keyword evidence="6 15" id="KW-0256">Endoplasmic reticulum</keyword>
<accession>G7DXG2</accession>
<dbReference type="HOGENOM" id="CLU_025947_3_1_1"/>
<evidence type="ECO:0000256" key="13">
    <source>
        <dbReference type="PIRSR" id="PIRSR627057-1"/>
    </source>
</evidence>
<dbReference type="PANTHER" id="PTHR10120">
    <property type="entry name" value="CAAX PRENYL PROTEASE 1"/>
    <property type="match status" value="1"/>
</dbReference>
<dbReference type="Gene3D" id="3.30.2010.10">
    <property type="entry name" value="Metalloproteases ('zincins'), catalytic domain"/>
    <property type="match status" value="1"/>
</dbReference>
<gene>
    <name evidence="18" type="primary">Mo01928</name>
    <name evidence="18" type="ORF">E5Q_01928</name>
</gene>
<dbReference type="OrthoDB" id="360839at2759"/>
<dbReference type="InterPro" id="IPR032456">
    <property type="entry name" value="Peptidase_M48_N"/>
</dbReference>
<keyword evidence="8 15" id="KW-1133">Transmembrane helix</keyword>
<evidence type="ECO:0000259" key="17">
    <source>
        <dbReference type="Pfam" id="PF16491"/>
    </source>
</evidence>
<feature type="transmembrane region" description="Helical" evidence="15">
    <location>
        <begin position="353"/>
        <end position="377"/>
    </location>
</feature>
<feature type="domain" description="CAAX prenyl protease 1 N-terminal" evidence="17">
    <location>
        <begin position="77"/>
        <end position="253"/>
    </location>
</feature>
<keyword evidence="5 15" id="KW-0378">Hydrolase</keyword>
<organism evidence="18 19">
    <name type="scientific">Mixia osmundae (strain CBS 9802 / IAM 14324 / JCM 22182 / KY 12970)</name>
    <dbReference type="NCBI Taxonomy" id="764103"/>
    <lineage>
        <taxon>Eukaryota</taxon>
        <taxon>Fungi</taxon>
        <taxon>Dikarya</taxon>
        <taxon>Basidiomycota</taxon>
        <taxon>Pucciniomycotina</taxon>
        <taxon>Mixiomycetes</taxon>
        <taxon>Mixiales</taxon>
        <taxon>Mixiaceae</taxon>
        <taxon>Mixia</taxon>
    </lineage>
</organism>
<dbReference type="OMA" id="FVIEEKF"/>
<name>G7DXG2_MIXOS</name>
<evidence type="ECO:0000259" key="16">
    <source>
        <dbReference type="Pfam" id="PF01435"/>
    </source>
</evidence>
<evidence type="ECO:0000256" key="2">
    <source>
        <dbReference type="ARBA" id="ARBA00022670"/>
    </source>
</evidence>
<dbReference type="EC" id="3.4.24.84" evidence="15"/>
<dbReference type="GO" id="GO:0004222">
    <property type="term" value="F:metalloendopeptidase activity"/>
    <property type="evidence" value="ECO:0007669"/>
    <property type="project" value="UniProtKB-UniRule"/>
</dbReference>
<feature type="binding site" evidence="14">
    <location>
        <position position="334"/>
    </location>
    <ligand>
        <name>Zn(2+)</name>
        <dbReference type="ChEBI" id="CHEBI:29105"/>
        <note>catalytic</note>
    </ligand>
</feature>
<evidence type="ECO:0000313" key="18">
    <source>
        <dbReference type="EMBL" id="GAA95272.1"/>
    </source>
</evidence>
<dbReference type="InParanoid" id="G7DXG2"/>
<dbReference type="InterPro" id="IPR027057">
    <property type="entry name" value="CAXX_Prtase_1"/>
</dbReference>
<evidence type="ECO:0000256" key="14">
    <source>
        <dbReference type="PIRSR" id="PIRSR627057-2"/>
    </source>
</evidence>
<feature type="transmembrane region" description="Helical" evidence="15">
    <location>
        <begin position="6"/>
        <end position="27"/>
    </location>
</feature>
<dbReference type="FunFam" id="3.30.2010.10:FF:000002">
    <property type="entry name" value="CAAX prenyl protease"/>
    <property type="match status" value="1"/>
</dbReference>
<dbReference type="GO" id="GO:0005789">
    <property type="term" value="C:endoplasmic reticulum membrane"/>
    <property type="evidence" value="ECO:0007669"/>
    <property type="project" value="UniProtKB-SubCell"/>
</dbReference>
<dbReference type="GO" id="GO:0046872">
    <property type="term" value="F:metal ion binding"/>
    <property type="evidence" value="ECO:0007669"/>
    <property type="project" value="UniProtKB-UniRule"/>
</dbReference>
<evidence type="ECO:0000313" key="19">
    <source>
        <dbReference type="Proteomes" id="UP000009131"/>
    </source>
</evidence>
<feature type="binding site" evidence="14">
    <location>
        <position position="430"/>
    </location>
    <ligand>
        <name>Zn(2+)</name>
        <dbReference type="ChEBI" id="CHEBI:29105"/>
        <note>catalytic</note>
    </ligand>
</feature>
<feature type="active site" description="Proton donor" evidence="13">
    <location>
        <position position="434"/>
    </location>
</feature>
<feature type="transmembrane region" description="Helical" evidence="15">
    <location>
        <begin position="198"/>
        <end position="220"/>
    </location>
</feature>
<proteinExistence type="inferred from homology"/>
<keyword evidence="19" id="KW-1185">Reference proteome</keyword>
<reference evidence="18 19" key="2">
    <citation type="journal article" date="2012" name="Open Biol.">
        <title>Characteristics of nucleosomes and linker DNA regions on the genome of the basidiomycete Mixia osmundae revealed by mono- and dinucleosome mapping.</title>
        <authorList>
            <person name="Nishida H."/>
            <person name="Kondo S."/>
            <person name="Matsumoto T."/>
            <person name="Suzuki Y."/>
            <person name="Yoshikawa H."/>
            <person name="Taylor T.D."/>
            <person name="Sugiyama J."/>
        </authorList>
    </citation>
    <scope>NUCLEOTIDE SEQUENCE [LARGE SCALE GENOMIC DNA]</scope>
    <source>
        <strain evidence="19">CBS 9802 / IAM 14324 / JCM 22182 / KY 12970</strain>
    </source>
</reference>
<evidence type="ECO:0000256" key="3">
    <source>
        <dbReference type="ARBA" id="ARBA00022692"/>
    </source>
</evidence>
<evidence type="ECO:0000256" key="15">
    <source>
        <dbReference type="RuleBase" id="RU366005"/>
    </source>
</evidence>
<keyword evidence="2 15" id="KW-0645">Protease</keyword>
<evidence type="ECO:0000256" key="7">
    <source>
        <dbReference type="ARBA" id="ARBA00022833"/>
    </source>
</evidence>
<keyword evidence="3 15" id="KW-0812">Transmembrane</keyword>
<dbReference type="FunCoup" id="G7DXG2">
    <property type="interactions" value="553"/>
</dbReference>
<keyword evidence="4 14" id="KW-0479">Metal-binding</keyword>
<evidence type="ECO:0000256" key="4">
    <source>
        <dbReference type="ARBA" id="ARBA00022723"/>
    </source>
</evidence>
<dbReference type="InterPro" id="IPR001915">
    <property type="entry name" value="Peptidase_M48"/>
</dbReference>
<keyword evidence="10 15" id="KW-0472">Membrane</keyword>
<dbReference type="STRING" id="764103.G7DXG2"/>
<dbReference type="GO" id="GO:0071586">
    <property type="term" value="P:CAAX-box protein processing"/>
    <property type="evidence" value="ECO:0007669"/>
    <property type="project" value="UniProtKB-UniRule"/>
</dbReference>
<dbReference type="RefSeq" id="XP_014569863.1">
    <property type="nucleotide sequence ID" value="XM_014714377.1"/>
</dbReference>
<feature type="binding site" evidence="14">
    <location>
        <position position="338"/>
    </location>
    <ligand>
        <name>Zn(2+)</name>
        <dbReference type="ChEBI" id="CHEBI:29105"/>
        <note>catalytic</note>
    </ligand>
</feature>
<dbReference type="Pfam" id="PF01435">
    <property type="entry name" value="Peptidase_M48"/>
    <property type="match status" value="1"/>
</dbReference>
<feature type="active site" evidence="13">
    <location>
        <position position="335"/>
    </location>
</feature>
<evidence type="ECO:0000256" key="10">
    <source>
        <dbReference type="ARBA" id="ARBA00023136"/>
    </source>
</evidence>
<dbReference type="AlphaFoldDB" id="G7DXG2"/>
<evidence type="ECO:0000256" key="8">
    <source>
        <dbReference type="ARBA" id="ARBA00022989"/>
    </source>
</evidence>
<dbReference type="EMBL" id="BABT02000061">
    <property type="protein sequence ID" value="GAA95272.1"/>
    <property type="molecule type" value="Genomic_DNA"/>
</dbReference>
<feature type="domain" description="Peptidase M48" evidence="16">
    <location>
        <begin position="271"/>
        <end position="487"/>
    </location>
</feature>
<feature type="transmembrane region" description="Helical" evidence="15">
    <location>
        <begin position="226"/>
        <end position="248"/>
    </location>
</feature>
<dbReference type="Pfam" id="PF16491">
    <property type="entry name" value="Peptidase_M48_N"/>
    <property type="match status" value="1"/>
</dbReference>
<keyword evidence="9 15" id="KW-0482">Metalloprotease</keyword>
<comment type="similarity">
    <text evidence="12 15">Belongs to the peptidase M48A family.</text>
</comment>
<evidence type="ECO:0000256" key="9">
    <source>
        <dbReference type="ARBA" id="ARBA00023049"/>
    </source>
</evidence>